<keyword evidence="5 6" id="KW-0472">Membrane</keyword>
<dbReference type="RefSeq" id="WP_080063512.1">
    <property type="nucleotide sequence ID" value="NZ_MZGX01000005.1"/>
</dbReference>
<comment type="similarity">
    <text evidence="6">Belongs to the ABC-4 integral membrane protein family.</text>
</comment>
<protein>
    <submittedName>
        <fullName evidence="8">Bacitracin export permease protein BceB</fullName>
    </submittedName>
</protein>
<dbReference type="PANTHER" id="PTHR46795">
    <property type="entry name" value="ABC TRANSPORTER PERMEASE-RELATED-RELATED"/>
    <property type="match status" value="1"/>
</dbReference>
<dbReference type="Proteomes" id="UP000191554">
    <property type="component" value="Unassembled WGS sequence"/>
</dbReference>
<dbReference type="AlphaFoldDB" id="A0A1V4SMR4"/>
<keyword evidence="6" id="KW-0813">Transport</keyword>
<comment type="subcellular location">
    <subcellularLocation>
        <location evidence="1 6">Cell membrane</location>
        <topology evidence="1 6">Multi-pass membrane protein</topology>
    </subcellularLocation>
</comment>
<feature type="transmembrane region" description="Helical" evidence="6">
    <location>
        <begin position="105"/>
        <end position="132"/>
    </location>
</feature>
<evidence type="ECO:0000313" key="8">
    <source>
        <dbReference type="EMBL" id="OPX45178.1"/>
    </source>
</evidence>
<comment type="caution">
    <text evidence="8">The sequence shown here is derived from an EMBL/GenBank/DDBJ whole genome shotgun (WGS) entry which is preliminary data.</text>
</comment>
<sequence>MYFKIVFSNVRKNIKDYSIYFLTLMIAVALFYAFNSLESQSAFKTATSDATSNLSGQLITVLSILSKFIAFILAFLIIYANNYLLKRRKKELGVYMLLGMENGRISAIFVGETILIGIISFVTGIGAGSLLSQGISAVALKMFAIDLSRYRFAFSVPSLINTLICFSIIFFVVILFNVRTVAKVKLIDLLNAGRKNESFSMKSKRTLTGILLSGFIMLVIVALLFHRENGALSDSSVFTISFFLGIAGTACIVYSFFGVLFHILQKNVKWYFKDVNVFLIRQISAKIQTNFLTITIVCLLLAATISIVSTGMGIALTLNSNAGDETPYDVLVIKELENGKADEKETIEDYFSKNKLDLSLYLKEKIEISLFEDKDLVYGNILEDRDKLFKVDKNLPQEPVQIMSVSDFNKVLESQGKEKLDLAEGSYLINCKYKGTSELLQSFLEKNSPVRLADTTLTPGRDKISREVYHLSSVGNNDHGTIIVPDSLTSKLKKTMIIFNGRFKEDSDTQKFDNIFVSFMGDPHSPYKLMTRTLVVEAYYGIFAMAAFVCCYIGIVFLIICVAILSLQQLTETFDNVYRYNLLQKLGVEKSVCHHTILRQIAIYFGAPLVLASLYSIVAIPGIISKISVSLGLNIGANVGLAVILLLVVYGGYFLVTYFSCRDMITGKVEPDND</sequence>
<feature type="domain" description="ABC3 transporter permease C-terminal" evidence="7">
    <location>
        <begin position="65"/>
        <end position="176"/>
    </location>
</feature>
<feature type="transmembrane region" description="Helical" evidence="6">
    <location>
        <begin position="291"/>
        <end position="316"/>
    </location>
</feature>
<evidence type="ECO:0000256" key="6">
    <source>
        <dbReference type="PIRNR" id="PIRNR018968"/>
    </source>
</evidence>
<evidence type="ECO:0000256" key="4">
    <source>
        <dbReference type="ARBA" id="ARBA00022989"/>
    </source>
</evidence>
<dbReference type="EMBL" id="MZGX01000005">
    <property type="protein sequence ID" value="OPX45178.1"/>
    <property type="molecule type" value="Genomic_DNA"/>
</dbReference>
<evidence type="ECO:0000256" key="5">
    <source>
        <dbReference type="ARBA" id="ARBA00023136"/>
    </source>
</evidence>
<evidence type="ECO:0000256" key="1">
    <source>
        <dbReference type="ARBA" id="ARBA00004651"/>
    </source>
</evidence>
<dbReference type="Pfam" id="PF02687">
    <property type="entry name" value="FtsX"/>
    <property type="match status" value="1"/>
</dbReference>
<evidence type="ECO:0000313" key="9">
    <source>
        <dbReference type="Proteomes" id="UP000191554"/>
    </source>
</evidence>
<dbReference type="PIRSF" id="PIRSF018968">
    <property type="entry name" value="ABC_permease_BceB"/>
    <property type="match status" value="1"/>
</dbReference>
<dbReference type="GO" id="GO:0055085">
    <property type="term" value="P:transmembrane transport"/>
    <property type="evidence" value="ECO:0007669"/>
    <property type="project" value="UniProtKB-UniRule"/>
</dbReference>
<evidence type="ECO:0000256" key="3">
    <source>
        <dbReference type="ARBA" id="ARBA00022692"/>
    </source>
</evidence>
<keyword evidence="9" id="KW-1185">Reference proteome</keyword>
<reference evidence="8 9" key="1">
    <citation type="submission" date="2017-03" db="EMBL/GenBank/DDBJ databases">
        <title>Genome sequence of Clostridium hungatei DSM 14427.</title>
        <authorList>
            <person name="Poehlein A."/>
            <person name="Daniel R."/>
        </authorList>
    </citation>
    <scope>NUCLEOTIDE SEQUENCE [LARGE SCALE GENOMIC DNA]</scope>
    <source>
        <strain evidence="8 9">DSM 14427</strain>
    </source>
</reference>
<dbReference type="InterPro" id="IPR052536">
    <property type="entry name" value="ABC-4_Integral_Memb_Prot"/>
</dbReference>
<keyword evidence="3 6" id="KW-0812">Transmembrane</keyword>
<feature type="transmembrane region" description="Helical" evidence="6">
    <location>
        <begin position="237"/>
        <end position="264"/>
    </location>
</feature>
<feature type="transmembrane region" description="Helical" evidence="6">
    <location>
        <begin position="601"/>
        <end position="623"/>
    </location>
</feature>
<dbReference type="InterPro" id="IPR027022">
    <property type="entry name" value="ABC_permease_BceB-typ"/>
</dbReference>
<dbReference type="PANTHER" id="PTHR46795:SF3">
    <property type="entry name" value="ABC TRANSPORTER PERMEASE"/>
    <property type="match status" value="1"/>
</dbReference>
<dbReference type="OrthoDB" id="9781780at2"/>
<feature type="transmembrane region" description="Helical" evidence="6">
    <location>
        <begin position="152"/>
        <end position="176"/>
    </location>
</feature>
<organism evidence="8 9">
    <name type="scientific">Ruminiclostridium hungatei</name>
    <name type="common">Clostridium hungatei</name>
    <dbReference type="NCBI Taxonomy" id="48256"/>
    <lineage>
        <taxon>Bacteria</taxon>
        <taxon>Bacillati</taxon>
        <taxon>Bacillota</taxon>
        <taxon>Clostridia</taxon>
        <taxon>Eubacteriales</taxon>
        <taxon>Oscillospiraceae</taxon>
        <taxon>Ruminiclostridium</taxon>
    </lineage>
</organism>
<feature type="transmembrane region" description="Helical" evidence="6">
    <location>
        <begin position="538"/>
        <end position="565"/>
    </location>
</feature>
<keyword evidence="4 6" id="KW-1133">Transmembrane helix</keyword>
<feature type="transmembrane region" description="Helical" evidence="6">
    <location>
        <begin position="54"/>
        <end position="84"/>
    </location>
</feature>
<dbReference type="InterPro" id="IPR003838">
    <property type="entry name" value="ABC3_permease_C"/>
</dbReference>
<name>A0A1V4SMR4_RUMHU</name>
<keyword evidence="2 6" id="KW-1003">Cell membrane</keyword>
<proteinExistence type="inferred from homology"/>
<evidence type="ECO:0000256" key="2">
    <source>
        <dbReference type="ARBA" id="ARBA00022475"/>
    </source>
</evidence>
<accession>A0A1V4SMR4</accession>
<dbReference type="GO" id="GO:0005886">
    <property type="term" value="C:plasma membrane"/>
    <property type="evidence" value="ECO:0007669"/>
    <property type="project" value="UniProtKB-SubCell"/>
</dbReference>
<evidence type="ECO:0000259" key="7">
    <source>
        <dbReference type="Pfam" id="PF02687"/>
    </source>
</evidence>
<feature type="transmembrane region" description="Helical" evidence="6">
    <location>
        <begin position="635"/>
        <end position="656"/>
    </location>
</feature>
<gene>
    <name evidence="8" type="primary">bceB</name>
    <name evidence="8" type="ORF">CLHUN_10650</name>
</gene>
<dbReference type="STRING" id="48256.CLHUN_10650"/>
<feature type="transmembrane region" description="Helical" evidence="6">
    <location>
        <begin position="17"/>
        <end position="34"/>
    </location>
</feature>
<feature type="transmembrane region" description="Helical" evidence="6">
    <location>
        <begin position="207"/>
        <end position="225"/>
    </location>
</feature>